<accession>A0A8F1SBV1</accession>
<organism evidence="1 2">
    <name type="scientific">Candidatus Minimicrobia naudis</name>
    <dbReference type="NCBI Taxonomy" id="2841263"/>
    <lineage>
        <taxon>Bacteria</taxon>
        <taxon>Candidatus Saccharimonadota</taxon>
        <taxon>Candidatus Saccharimonadota incertae sedis</taxon>
        <taxon>Candidatus Minimicrobia</taxon>
    </lineage>
</organism>
<protein>
    <submittedName>
        <fullName evidence="1">Uncharacterized protein</fullName>
    </submittedName>
</protein>
<sequence>MNRSFYVGMTMSLTLADSGVIRTALGEILHIHEVDIAHIVVVSLLVLTIPIVTSEIQLNGGWDGKLAGRVL</sequence>
<reference evidence="1" key="1">
    <citation type="submission" date="2021-06" db="EMBL/GenBank/DDBJ databases">
        <title>An adapted protocol for Saccharibacteria cultivation: two new species join this phylum of Candidate Phyla Radiations.</title>
        <authorList>
            <person name="Ibrahim A."/>
            <person name="Maatouk M."/>
            <person name="Zgheib R."/>
            <person name="Haddad G."/>
            <person name="Bou Khalil J."/>
            <person name="Raoult D."/>
            <person name="Bittar F."/>
        </authorList>
    </citation>
    <scope>NUCLEOTIDE SEQUENCE</scope>
    <source>
        <strain evidence="1">IHU1</strain>
    </source>
</reference>
<gene>
    <name evidence="1" type="ORF">KOY48_02330</name>
</gene>
<dbReference type="Proteomes" id="UP000679129">
    <property type="component" value="Chromosome"/>
</dbReference>
<name>A0A8F1SBV1_9BACT</name>
<proteinExistence type="predicted"/>
<keyword evidence="2" id="KW-1185">Reference proteome</keyword>
<dbReference type="EMBL" id="CP076460">
    <property type="protein sequence ID" value="QWQ32653.1"/>
    <property type="molecule type" value="Genomic_DNA"/>
</dbReference>
<dbReference type="KEGG" id="mnd:KOY48_02330"/>
<dbReference type="AlphaFoldDB" id="A0A8F1SBV1"/>
<evidence type="ECO:0000313" key="1">
    <source>
        <dbReference type="EMBL" id="QWQ32653.1"/>
    </source>
</evidence>
<evidence type="ECO:0000313" key="2">
    <source>
        <dbReference type="Proteomes" id="UP000679129"/>
    </source>
</evidence>